<gene>
    <name evidence="2" type="ORF">FA584_02860</name>
</gene>
<proteinExistence type="predicted"/>
<evidence type="ECO:0000313" key="2">
    <source>
        <dbReference type="EMBL" id="QIR75213.1"/>
    </source>
</evidence>
<accession>A0AA92FFG3</accession>
<dbReference type="AlphaFoldDB" id="A0AA92FFG3"/>
<dbReference type="RefSeq" id="WP_167749289.1">
    <property type="nucleotide sequence ID" value="NZ_CP039734.2"/>
</dbReference>
<dbReference type="EMBL" id="CP039734">
    <property type="protein sequence ID" value="QIR75213.1"/>
    <property type="molecule type" value="Genomic_DNA"/>
</dbReference>
<organism evidence="2 3">
    <name type="scientific">Sulfurospirillum diekertiae</name>
    <dbReference type="NCBI Taxonomy" id="1854492"/>
    <lineage>
        <taxon>Bacteria</taxon>
        <taxon>Pseudomonadati</taxon>
        <taxon>Campylobacterota</taxon>
        <taxon>Epsilonproteobacteria</taxon>
        <taxon>Campylobacterales</taxon>
        <taxon>Sulfurospirillaceae</taxon>
        <taxon>Sulfurospirillum</taxon>
    </lineage>
</organism>
<dbReference type="Proteomes" id="UP000502831">
    <property type="component" value="Chromosome"/>
</dbReference>
<feature type="domain" description="Type I restriction enzyme HindI endonuclease subunit-like C-terminal" evidence="1">
    <location>
        <begin position="2"/>
        <end position="29"/>
    </location>
</feature>
<dbReference type="Pfam" id="PF11867">
    <property type="entry name" value="T1RH-like_C"/>
    <property type="match status" value="1"/>
</dbReference>
<evidence type="ECO:0000259" key="1">
    <source>
        <dbReference type="Pfam" id="PF11867"/>
    </source>
</evidence>
<sequence length="33" mass="3929">MTLEKYKYPPDKQVETLDAVMKQAEVLSDEWSR</sequence>
<evidence type="ECO:0000313" key="3">
    <source>
        <dbReference type="Proteomes" id="UP000502831"/>
    </source>
</evidence>
<name>A0AA92FFG3_9BACT</name>
<dbReference type="InterPro" id="IPR021810">
    <property type="entry name" value="T1RH-like_C"/>
</dbReference>
<reference evidence="2 3" key="1">
    <citation type="journal article" date="2017" name="Environ. Sci. Technol.">
        <title>Organohalide Respiration with Chlorinated Ethenes under Low pH Conditions.</title>
        <authorList>
            <person name="Yang Y."/>
            <person name="Capiro N.L."/>
            <person name="Marcet T.F."/>
            <person name="Yan J."/>
            <person name="Pennell K.D."/>
            <person name="Loffler F.E."/>
        </authorList>
    </citation>
    <scope>NUCLEOTIDE SEQUENCE [LARGE SCALE GENOMIC DNA]</scope>
    <source>
        <strain evidence="2 3">ACSDCE</strain>
    </source>
</reference>
<protein>
    <submittedName>
        <fullName evidence="2">DUF3387 domain-containing protein</fullName>
    </submittedName>
</protein>